<dbReference type="Proteomes" id="UP001367030">
    <property type="component" value="Unassembled WGS sequence"/>
</dbReference>
<keyword evidence="3" id="KW-1185">Reference proteome</keyword>
<proteinExistence type="predicted"/>
<organism evidence="2 3">
    <name type="scientific">Variovorax robiniae</name>
    <dbReference type="NCBI Taxonomy" id="1836199"/>
    <lineage>
        <taxon>Bacteria</taxon>
        <taxon>Pseudomonadati</taxon>
        <taxon>Pseudomonadota</taxon>
        <taxon>Betaproteobacteria</taxon>
        <taxon>Burkholderiales</taxon>
        <taxon>Comamonadaceae</taxon>
        <taxon>Variovorax</taxon>
    </lineage>
</organism>
<evidence type="ECO:0000313" key="2">
    <source>
        <dbReference type="EMBL" id="MEJ8858276.1"/>
    </source>
</evidence>
<dbReference type="RefSeq" id="WP_340338337.1">
    <property type="nucleotide sequence ID" value="NZ_JBBKZS010000015.1"/>
</dbReference>
<sequence>MPFQLFRGQGPIEQTVDLDERLARVDRSALQAPDRYMADEALRHAVDVAIYLRMPLLLTGEPGTGKTQLAYRVAAEFGLGDPLIFETKSSSVAQDLLYTFDALRRFSLAQVATQTMEAGQREAALDPRRFVRYQALGLAILRANDPAIAARWLPADSPRDALAPRRSVVLIDEIDKAPRDFPNDLLNEIDRRRFRVAELGDDYLAAPEDKAPIVLITSNSERQLPDAFLRRCVFHHIEPPDTERLKQIVAARLPEFIDAPLLMRDAIAFFQSIRSEALGLDKKPSTAELLNWLDAMTGAQADSDKPLGAQQAIAQAYLGVLCKTDNDQVAVRERLAQWHGA</sequence>
<evidence type="ECO:0000259" key="1">
    <source>
        <dbReference type="SMART" id="SM00382"/>
    </source>
</evidence>
<dbReference type="InterPro" id="IPR003593">
    <property type="entry name" value="AAA+_ATPase"/>
</dbReference>
<dbReference type="Pfam" id="PF07728">
    <property type="entry name" value="AAA_5"/>
    <property type="match status" value="1"/>
</dbReference>
<dbReference type="Gene3D" id="3.40.50.300">
    <property type="entry name" value="P-loop containing nucleotide triphosphate hydrolases"/>
    <property type="match status" value="1"/>
</dbReference>
<dbReference type="SMART" id="SM00382">
    <property type="entry name" value="AAA"/>
    <property type="match status" value="1"/>
</dbReference>
<feature type="domain" description="AAA+ ATPase" evidence="1">
    <location>
        <begin position="52"/>
        <end position="243"/>
    </location>
</feature>
<dbReference type="InterPro" id="IPR027417">
    <property type="entry name" value="P-loop_NTPase"/>
</dbReference>
<dbReference type="SUPFAM" id="SSF52540">
    <property type="entry name" value="P-loop containing nucleoside triphosphate hydrolases"/>
    <property type="match status" value="1"/>
</dbReference>
<accession>A0ABU8XFG4</accession>
<name>A0ABU8XFG4_9BURK</name>
<protein>
    <submittedName>
        <fullName evidence="2">MoxR family ATPase</fullName>
    </submittedName>
</protein>
<dbReference type="CDD" id="cd00009">
    <property type="entry name" value="AAA"/>
    <property type="match status" value="1"/>
</dbReference>
<dbReference type="EMBL" id="JBBKZS010000015">
    <property type="protein sequence ID" value="MEJ8858276.1"/>
    <property type="molecule type" value="Genomic_DNA"/>
</dbReference>
<dbReference type="InterPro" id="IPR011704">
    <property type="entry name" value="ATPase_dyneun-rel_AAA"/>
</dbReference>
<gene>
    <name evidence="2" type="ORF">WKW79_27155</name>
</gene>
<evidence type="ECO:0000313" key="3">
    <source>
        <dbReference type="Proteomes" id="UP001367030"/>
    </source>
</evidence>
<reference evidence="2 3" key="1">
    <citation type="submission" date="2024-03" db="EMBL/GenBank/DDBJ databases">
        <title>Novel species of the genus Variovorax.</title>
        <authorList>
            <person name="Liu Q."/>
            <person name="Xin Y.-H."/>
        </authorList>
    </citation>
    <scope>NUCLEOTIDE SEQUENCE [LARGE SCALE GENOMIC DNA]</scope>
    <source>
        <strain evidence="2 3">KACC 18901</strain>
    </source>
</reference>
<comment type="caution">
    <text evidence="2">The sequence shown here is derived from an EMBL/GenBank/DDBJ whole genome shotgun (WGS) entry which is preliminary data.</text>
</comment>